<name>A0A7C3YTV2_UNCW3</name>
<sequence>MKEILCLVEQEEGRLKDITLEVFSLGSELSERFSLPLVAILFAESDQLLLEIEKWVDEIIFISDPLFNSLNSEIYREQLLPILEEREAKFVLIGNTAFGVEIGSSLAAKSGYGFIPDITGYESEDSEIRFLREIYGGKIVSSLVSAKERLILTVRSGSFKPKEVIKPKSAKITRWAKKEGTYKTEFLGYKEAVTGEVDITKANIVVGIGRGIKSKDNLPLVEEFAKEIGGVIGCSRPIIDLGWLPKERLIGSSGKTVKPKVYIALGISGAFQHISGMKDAETIIAVNKDPEAPIFSVAHYGIVGDLIKILPVLKEKVKEIKA</sequence>
<dbReference type="Pfam" id="PF01012">
    <property type="entry name" value="ETF"/>
    <property type="match status" value="1"/>
</dbReference>
<comment type="cofactor">
    <cofactor evidence="4">
        <name>FAD</name>
        <dbReference type="ChEBI" id="CHEBI:57692"/>
    </cofactor>
    <text evidence="4">Binds 1 FAD per dimer.</text>
</comment>
<dbReference type="GO" id="GO:0009055">
    <property type="term" value="F:electron transfer activity"/>
    <property type="evidence" value="ECO:0007669"/>
    <property type="project" value="InterPro"/>
</dbReference>
<comment type="similarity">
    <text evidence="1">Belongs to the ETF alpha-subunit/FixB family.</text>
</comment>
<dbReference type="InterPro" id="IPR014731">
    <property type="entry name" value="ETF_asu_C"/>
</dbReference>
<dbReference type="GO" id="GO:0050660">
    <property type="term" value="F:flavin adenine dinucleotide binding"/>
    <property type="evidence" value="ECO:0007669"/>
    <property type="project" value="InterPro"/>
</dbReference>
<evidence type="ECO:0000256" key="3">
    <source>
        <dbReference type="ARBA" id="ARBA00022630"/>
    </source>
</evidence>
<dbReference type="Gene3D" id="3.40.50.1220">
    <property type="entry name" value="TPP-binding domain"/>
    <property type="match status" value="1"/>
</dbReference>
<keyword evidence="3" id="KW-0285">Flavoprotein</keyword>
<dbReference type="FunFam" id="3.40.50.1220:FF:000004">
    <property type="entry name" value="Electron transfer flavoprotein"/>
    <property type="match status" value="1"/>
</dbReference>
<feature type="binding site" evidence="4">
    <location>
        <begin position="266"/>
        <end position="273"/>
    </location>
    <ligand>
        <name>FAD</name>
        <dbReference type="ChEBI" id="CHEBI:57692"/>
    </ligand>
</feature>
<feature type="binding site" evidence="4">
    <location>
        <position position="287"/>
    </location>
    <ligand>
        <name>FAD</name>
        <dbReference type="ChEBI" id="CHEBI:57692"/>
    </ligand>
</feature>
<protein>
    <submittedName>
        <fullName evidence="6">Electron transfer flavoprotein subunit alpha/FixB family protein</fullName>
    </submittedName>
</protein>
<organism evidence="6">
    <name type="scientific">candidate division WOR-3 bacterium</name>
    <dbReference type="NCBI Taxonomy" id="2052148"/>
    <lineage>
        <taxon>Bacteria</taxon>
        <taxon>Bacteria division WOR-3</taxon>
    </lineage>
</organism>
<dbReference type="SMART" id="SM00893">
    <property type="entry name" value="ETF"/>
    <property type="match status" value="1"/>
</dbReference>
<dbReference type="SUPFAM" id="SSF52467">
    <property type="entry name" value="DHS-like NAD/FAD-binding domain"/>
    <property type="match status" value="1"/>
</dbReference>
<evidence type="ECO:0000256" key="4">
    <source>
        <dbReference type="PIRSR" id="PIRSR000089-1"/>
    </source>
</evidence>
<dbReference type="AlphaFoldDB" id="A0A7C3YTV2"/>
<proteinExistence type="inferred from homology"/>
<evidence type="ECO:0000259" key="5">
    <source>
        <dbReference type="SMART" id="SM00893"/>
    </source>
</evidence>
<reference evidence="6" key="1">
    <citation type="journal article" date="2020" name="mSystems">
        <title>Genome- and Community-Level Interaction Insights into Carbon Utilization and Element Cycling Functions of Hydrothermarchaeota in Hydrothermal Sediment.</title>
        <authorList>
            <person name="Zhou Z."/>
            <person name="Liu Y."/>
            <person name="Xu W."/>
            <person name="Pan J."/>
            <person name="Luo Z.H."/>
            <person name="Li M."/>
        </authorList>
    </citation>
    <scope>NUCLEOTIDE SEQUENCE [LARGE SCALE GENOMIC DNA]</scope>
    <source>
        <strain evidence="6">SpSt-906</strain>
    </source>
</reference>
<accession>A0A7C3YTV2</accession>
<keyword evidence="2" id="KW-0813">Transport</keyword>
<dbReference type="SUPFAM" id="SSF52402">
    <property type="entry name" value="Adenine nucleotide alpha hydrolases-like"/>
    <property type="match status" value="1"/>
</dbReference>
<dbReference type="PIRSF" id="PIRSF000089">
    <property type="entry name" value="Electra_flavoP_a"/>
    <property type="match status" value="1"/>
</dbReference>
<dbReference type="Pfam" id="PF00766">
    <property type="entry name" value="ETF_alpha"/>
    <property type="match status" value="1"/>
</dbReference>
<evidence type="ECO:0000256" key="2">
    <source>
        <dbReference type="ARBA" id="ARBA00022448"/>
    </source>
</evidence>
<feature type="binding site" evidence="4">
    <location>
        <begin position="235"/>
        <end position="236"/>
    </location>
    <ligand>
        <name>FAD</name>
        <dbReference type="ChEBI" id="CHEBI:57692"/>
    </ligand>
</feature>
<dbReference type="InterPro" id="IPR029035">
    <property type="entry name" value="DHS-like_NAD/FAD-binding_dom"/>
</dbReference>
<dbReference type="EMBL" id="DTMQ01000041">
    <property type="protein sequence ID" value="HGE99732.1"/>
    <property type="molecule type" value="Genomic_DNA"/>
</dbReference>
<evidence type="ECO:0000313" key="6">
    <source>
        <dbReference type="EMBL" id="HGE99732.1"/>
    </source>
</evidence>
<gene>
    <name evidence="6" type="ORF">ENX07_06680</name>
</gene>
<feature type="binding site" evidence="4">
    <location>
        <position position="210"/>
    </location>
    <ligand>
        <name>FAD</name>
        <dbReference type="ChEBI" id="CHEBI:57692"/>
    </ligand>
</feature>
<comment type="caution">
    <text evidence="6">The sequence shown here is derived from an EMBL/GenBank/DDBJ whole genome shotgun (WGS) entry which is preliminary data.</text>
</comment>
<feature type="domain" description="Electron transfer flavoprotein alpha/beta-subunit N-terminal" evidence="5">
    <location>
        <begin position="4"/>
        <end position="186"/>
    </location>
</feature>
<dbReference type="PANTHER" id="PTHR43153:SF1">
    <property type="entry name" value="ELECTRON TRANSFER FLAVOPROTEIN SUBUNIT ALPHA, MITOCHONDRIAL"/>
    <property type="match status" value="1"/>
</dbReference>
<evidence type="ECO:0000256" key="1">
    <source>
        <dbReference type="ARBA" id="ARBA00005817"/>
    </source>
</evidence>
<dbReference type="InterPro" id="IPR014729">
    <property type="entry name" value="Rossmann-like_a/b/a_fold"/>
</dbReference>
<dbReference type="InterPro" id="IPR014730">
    <property type="entry name" value="ETF_a/b_N"/>
</dbReference>
<dbReference type="InterPro" id="IPR001308">
    <property type="entry name" value="ETF_a/FixB"/>
</dbReference>
<dbReference type="PANTHER" id="PTHR43153">
    <property type="entry name" value="ELECTRON TRANSFER FLAVOPROTEIN ALPHA"/>
    <property type="match status" value="1"/>
</dbReference>
<dbReference type="Gene3D" id="3.40.50.620">
    <property type="entry name" value="HUPs"/>
    <property type="match status" value="1"/>
</dbReference>
<dbReference type="GO" id="GO:0033539">
    <property type="term" value="P:fatty acid beta-oxidation using acyl-CoA dehydrogenase"/>
    <property type="evidence" value="ECO:0007669"/>
    <property type="project" value="TreeGrafter"/>
</dbReference>
<keyword evidence="4" id="KW-0274">FAD</keyword>